<dbReference type="PANTHER" id="PTHR48081">
    <property type="entry name" value="AB HYDROLASE SUPERFAMILY PROTEIN C4A8.06C"/>
    <property type="match status" value="1"/>
</dbReference>
<evidence type="ECO:0000313" key="7">
    <source>
        <dbReference type="Proteomes" id="UP000192441"/>
    </source>
</evidence>
<reference evidence="5" key="3">
    <citation type="submission" date="2020-02" db="EMBL/GenBank/DDBJ databases">
        <authorList>
            <person name="Matsumoto Y."/>
            <person name="Kinjo T."/>
            <person name="Motooka D."/>
            <person name="Nabeya D."/>
            <person name="Jung N."/>
            <person name="Uechi K."/>
            <person name="Horii T."/>
            <person name="Iida T."/>
            <person name="Fujita J."/>
            <person name="Nakamura S."/>
        </authorList>
    </citation>
    <scope>NUCLEOTIDE SEQUENCE</scope>
    <source>
        <strain evidence="5">JCM 12687</strain>
        <plasmid evidence="5">pJCM12687</plasmid>
    </source>
</reference>
<dbReference type="EMBL" id="MVHM01000012">
    <property type="protein sequence ID" value="ORA35504.1"/>
    <property type="molecule type" value="Genomic_DNA"/>
</dbReference>
<evidence type="ECO:0000256" key="3">
    <source>
        <dbReference type="SAM" id="MobiDB-lite"/>
    </source>
</evidence>
<geneLocation type="plasmid" evidence="5 8">
    <name>pJCM12687</name>
</geneLocation>
<dbReference type="AlphaFoldDB" id="A0A7I7WEI4"/>
<evidence type="ECO:0000259" key="4">
    <source>
        <dbReference type="Pfam" id="PF07859"/>
    </source>
</evidence>
<reference evidence="6 7" key="1">
    <citation type="submission" date="2016-12" db="EMBL/GenBank/DDBJ databases">
        <title>The new phylogeny of genus Mycobacterium.</title>
        <authorList>
            <person name="Tortoli E."/>
            <person name="Trovato A."/>
            <person name="Cirillo D.M."/>
        </authorList>
    </citation>
    <scope>NUCLEOTIDE SEQUENCE [LARGE SCALE GENOMIC DNA]</scope>
    <source>
        <strain evidence="6 7">DSM 44624</strain>
    </source>
</reference>
<dbReference type="Pfam" id="PF07859">
    <property type="entry name" value="Abhydrolase_3"/>
    <property type="match status" value="1"/>
</dbReference>
<evidence type="ECO:0000313" key="6">
    <source>
        <dbReference type="EMBL" id="ORA35504.1"/>
    </source>
</evidence>
<dbReference type="EMBL" id="AP022607">
    <property type="protein sequence ID" value="BBZ15225.1"/>
    <property type="molecule type" value="Genomic_DNA"/>
</dbReference>
<evidence type="ECO:0000256" key="1">
    <source>
        <dbReference type="ARBA" id="ARBA00010515"/>
    </source>
</evidence>
<dbReference type="RefSeq" id="WP_083132778.1">
    <property type="nucleotide sequence ID" value="NZ_AP022607.1"/>
</dbReference>
<name>A0A7I7WEI4_9MYCO</name>
<dbReference type="InterPro" id="IPR029058">
    <property type="entry name" value="AB_hydrolase_fold"/>
</dbReference>
<dbReference type="InterPro" id="IPR013094">
    <property type="entry name" value="AB_hydrolase_3"/>
</dbReference>
<dbReference type="SUPFAM" id="SSF53474">
    <property type="entry name" value="alpha/beta-Hydrolases"/>
    <property type="match status" value="1"/>
</dbReference>
<sequence>MTLDPDAQQLTDALAGLLPGPLHTLGVEGARAVLAGLSEQSPPPPPLHSVEDHTVGGPAGPLQTRVYRPGPENDLPVLIHLHGGGWAMGTLDASEALCRSLSDKAGCVVVSVDYRLAPEHKFPAAVNDCYAAVQWVANHADEIGADSNRIAIGGESAGANLAAATTLLARDSGGPPLAFQLLAYPVTEYAVERPSWREHASAPLLTVDDVTWFWAQYLRDQADRTDPRATPSNASSLAGLPPAYILTAEHDPVRDDGEQYGQRLRDAGVDVTVKRYPGVFHGFLSMVGMLNRTAEALDDAAAQLAHAFATAPATN</sequence>
<organism evidence="6 7">
    <name type="scientific">Mycobacterium branderi</name>
    <dbReference type="NCBI Taxonomy" id="43348"/>
    <lineage>
        <taxon>Bacteria</taxon>
        <taxon>Bacillati</taxon>
        <taxon>Actinomycetota</taxon>
        <taxon>Actinomycetes</taxon>
        <taxon>Mycobacteriales</taxon>
        <taxon>Mycobacteriaceae</taxon>
        <taxon>Mycobacterium</taxon>
    </lineage>
</organism>
<dbReference type="GO" id="GO:0016787">
    <property type="term" value="F:hydrolase activity"/>
    <property type="evidence" value="ECO:0007669"/>
    <property type="project" value="UniProtKB-KW"/>
</dbReference>
<protein>
    <submittedName>
        <fullName evidence="5">Acetylhydrolase</fullName>
    </submittedName>
</protein>
<keyword evidence="8" id="KW-1185">Reference proteome</keyword>
<dbReference type="OrthoDB" id="3181909at2"/>
<dbReference type="FunFam" id="3.40.50.1820:FF:000089">
    <property type="entry name" value="Alpha/beta hydrolase"/>
    <property type="match status" value="1"/>
</dbReference>
<dbReference type="InterPro" id="IPR050300">
    <property type="entry name" value="GDXG_lipolytic_enzyme"/>
</dbReference>
<evidence type="ECO:0000313" key="5">
    <source>
        <dbReference type="EMBL" id="BBZ15225.1"/>
    </source>
</evidence>
<proteinExistence type="inferred from homology"/>
<evidence type="ECO:0000256" key="2">
    <source>
        <dbReference type="ARBA" id="ARBA00022801"/>
    </source>
</evidence>
<comment type="similarity">
    <text evidence="1">Belongs to the 'GDXG' lipolytic enzyme family.</text>
</comment>
<evidence type="ECO:0000313" key="8">
    <source>
        <dbReference type="Proteomes" id="UP000467379"/>
    </source>
</evidence>
<gene>
    <name evidence="6" type="ORF">BST20_18150</name>
    <name evidence="5" type="ORF">MBRA_54200</name>
</gene>
<feature type="domain" description="Alpha/beta hydrolase fold-3" evidence="4">
    <location>
        <begin position="78"/>
        <end position="284"/>
    </location>
</feature>
<keyword evidence="2" id="KW-0378">Hydrolase</keyword>
<dbReference type="Gene3D" id="3.40.50.1820">
    <property type="entry name" value="alpha/beta hydrolase"/>
    <property type="match status" value="1"/>
</dbReference>
<reference evidence="5 8" key="2">
    <citation type="journal article" date="2019" name="Emerg. Microbes Infect.">
        <title>Comprehensive subspecies identification of 175 nontuberculous mycobacteria species based on 7547 genomic profiles.</title>
        <authorList>
            <person name="Matsumoto Y."/>
            <person name="Kinjo T."/>
            <person name="Motooka D."/>
            <person name="Nabeya D."/>
            <person name="Jung N."/>
            <person name="Uechi K."/>
            <person name="Horii T."/>
            <person name="Iida T."/>
            <person name="Fujita J."/>
            <person name="Nakamura S."/>
        </authorList>
    </citation>
    <scope>NUCLEOTIDE SEQUENCE [LARGE SCALE GENOMIC DNA]</scope>
    <source>
        <strain evidence="5 8">JCM 12687</strain>
        <plasmid evidence="5">pJCM12687</plasmid>
    </source>
</reference>
<keyword evidence="5" id="KW-0614">Plasmid</keyword>
<dbReference type="Proteomes" id="UP000192441">
    <property type="component" value="Unassembled WGS sequence"/>
</dbReference>
<feature type="region of interest" description="Disordered" evidence="3">
    <location>
        <begin position="37"/>
        <end position="59"/>
    </location>
</feature>
<dbReference type="PANTHER" id="PTHR48081:SF8">
    <property type="entry name" value="ALPHA_BETA HYDROLASE FOLD-3 DOMAIN-CONTAINING PROTEIN-RELATED"/>
    <property type="match status" value="1"/>
</dbReference>
<dbReference type="Proteomes" id="UP000467379">
    <property type="component" value="Plasmid pJCM12687"/>
</dbReference>
<accession>A0A7I7WEI4</accession>